<keyword evidence="2" id="KW-1185">Reference proteome</keyword>
<evidence type="ECO:0000313" key="2">
    <source>
        <dbReference type="Proteomes" id="UP000676246"/>
    </source>
</evidence>
<evidence type="ECO:0000313" key="1">
    <source>
        <dbReference type="EMBL" id="MBQ0930317.1"/>
    </source>
</evidence>
<gene>
    <name evidence="1" type="ORF">KAK03_07440</name>
</gene>
<reference evidence="1 2" key="1">
    <citation type="submission" date="2021-04" db="EMBL/GenBank/DDBJ databases">
        <title>The genome sequence of Ideonella sp. 3Y2.</title>
        <authorList>
            <person name="Liu Y."/>
        </authorList>
    </citation>
    <scope>NUCLEOTIDE SEQUENCE [LARGE SCALE GENOMIC DNA]</scope>
    <source>
        <strain evidence="1 2">3Y2</strain>
    </source>
</reference>
<dbReference type="EMBL" id="JAGQDD010000003">
    <property type="protein sequence ID" value="MBQ0930317.1"/>
    <property type="molecule type" value="Genomic_DNA"/>
</dbReference>
<dbReference type="CDD" id="cd21471">
    <property type="entry name" value="CrtC-like"/>
    <property type="match status" value="1"/>
</dbReference>
<dbReference type="RefSeq" id="WP_210852909.1">
    <property type="nucleotide sequence ID" value="NZ_JAGQDD010000003.1"/>
</dbReference>
<name>A0A941BET3_9BURK</name>
<dbReference type="AlphaFoldDB" id="A0A941BET3"/>
<proteinExistence type="predicted"/>
<dbReference type="Proteomes" id="UP000676246">
    <property type="component" value="Unassembled WGS sequence"/>
</dbReference>
<organism evidence="1 2">
    <name type="scientific">Ideonella alba</name>
    <dbReference type="NCBI Taxonomy" id="2824118"/>
    <lineage>
        <taxon>Bacteria</taxon>
        <taxon>Pseudomonadati</taxon>
        <taxon>Pseudomonadota</taxon>
        <taxon>Betaproteobacteria</taxon>
        <taxon>Burkholderiales</taxon>
        <taxon>Sphaerotilaceae</taxon>
        <taxon>Ideonella</taxon>
    </lineage>
</organism>
<comment type="caution">
    <text evidence="1">The sequence shown here is derived from an EMBL/GenBank/DDBJ whole genome shotgun (WGS) entry which is preliminary data.</text>
</comment>
<dbReference type="SUPFAM" id="SSF159245">
    <property type="entry name" value="AttH-like"/>
    <property type="match status" value="1"/>
</dbReference>
<sequence>MLIGFVGSVFSPYYARARARGPADPQAHCAINVALYRDGRPLWAMTERGAAQLQRGPDHLQVGPSALHWDGEVLEARIQEWAVPWPRRLRGRVRLRPRPCPTAPIDLDGAGRHQWWPLAPLADVEVDFDEPGWHWRGQGYLDSNRGAEPLEQAFSHWHWARAHLDERRCMVVYDTVERDGQTRALALELREGQPVQQLPLMASTDLPRGAWGVAQQVRQDAGSLPQRLRRLEDGPFYTRSLLGLRWHGLPVCAVQESLDLRRFARPWVQAMLPFRMPRRA</sequence>
<protein>
    <submittedName>
        <fullName evidence="1">Carotenoid 1,2-hydratase</fullName>
    </submittedName>
</protein>
<accession>A0A941BET3</accession>